<dbReference type="InterPro" id="IPR010598">
    <property type="entry name" value="C5-epim_C"/>
</dbReference>
<dbReference type="SUPFAM" id="SSF48208">
    <property type="entry name" value="Six-hairpin glycosidases"/>
    <property type="match status" value="1"/>
</dbReference>
<dbReference type="PANTHER" id="PTHR13174">
    <property type="entry name" value="D-GLUCURONYL C5-EPIMERASE"/>
    <property type="match status" value="1"/>
</dbReference>
<proteinExistence type="predicted"/>
<name>A0ABW5PI48_9BACL</name>
<dbReference type="EMBL" id="JBHUME010000014">
    <property type="protein sequence ID" value="MFD2614859.1"/>
    <property type="molecule type" value="Genomic_DNA"/>
</dbReference>
<reference evidence="3" key="1">
    <citation type="journal article" date="2019" name="Int. J. Syst. Evol. Microbiol.">
        <title>The Global Catalogue of Microorganisms (GCM) 10K type strain sequencing project: providing services to taxonomists for standard genome sequencing and annotation.</title>
        <authorList>
            <consortium name="The Broad Institute Genomics Platform"/>
            <consortium name="The Broad Institute Genome Sequencing Center for Infectious Disease"/>
            <person name="Wu L."/>
            <person name="Ma J."/>
        </authorList>
    </citation>
    <scope>NUCLEOTIDE SEQUENCE [LARGE SCALE GENOMIC DNA]</scope>
    <source>
        <strain evidence="3">KCTC 3950</strain>
    </source>
</reference>
<evidence type="ECO:0000313" key="2">
    <source>
        <dbReference type="EMBL" id="MFD2614859.1"/>
    </source>
</evidence>
<feature type="domain" description="D-glucuronyl C5-epimerase C-terminal" evidence="1">
    <location>
        <begin position="120"/>
        <end position="314"/>
    </location>
</feature>
<dbReference type="Proteomes" id="UP001597541">
    <property type="component" value="Unassembled WGS sequence"/>
</dbReference>
<protein>
    <submittedName>
        <fullName evidence="2">D-glucuronyl C5-epimerase family protein</fullName>
    </submittedName>
</protein>
<organism evidence="2 3">
    <name type="scientific">Paenibacillus gansuensis</name>
    <dbReference type="NCBI Taxonomy" id="306542"/>
    <lineage>
        <taxon>Bacteria</taxon>
        <taxon>Bacillati</taxon>
        <taxon>Bacillota</taxon>
        <taxon>Bacilli</taxon>
        <taxon>Bacillales</taxon>
        <taxon>Paenibacillaceae</taxon>
        <taxon>Paenibacillus</taxon>
    </lineage>
</organism>
<dbReference type="Pfam" id="PF06662">
    <property type="entry name" value="C5-epim_C"/>
    <property type="match status" value="1"/>
</dbReference>
<dbReference type="RefSeq" id="WP_377606173.1">
    <property type="nucleotide sequence ID" value="NZ_JBHUME010000014.1"/>
</dbReference>
<evidence type="ECO:0000313" key="3">
    <source>
        <dbReference type="Proteomes" id="UP001597541"/>
    </source>
</evidence>
<gene>
    <name evidence="2" type="ORF">ACFSUF_20805</name>
</gene>
<dbReference type="InterPro" id="IPR008928">
    <property type="entry name" value="6-hairpin_glycosidase_sf"/>
</dbReference>
<dbReference type="PANTHER" id="PTHR13174:SF3">
    <property type="entry name" value="D-GLUCURONYL C5-EPIMERASE"/>
    <property type="match status" value="1"/>
</dbReference>
<keyword evidence="3" id="KW-1185">Reference proteome</keyword>
<accession>A0ABW5PI48</accession>
<dbReference type="InterPro" id="IPR039721">
    <property type="entry name" value="C5-epimerase"/>
</dbReference>
<evidence type="ECO:0000259" key="1">
    <source>
        <dbReference type="Pfam" id="PF06662"/>
    </source>
</evidence>
<comment type="caution">
    <text evidence="2">The sequence shown here is derived from an EMBL/GenBank/DDBJ whole genome shotgun (WGS) entry which is preliminary data.</text>
</comment>
<sequence length="317" mass="36606">MELWPNYTPAPEYKELVNIEIDRYGTGKLQVKYTPYIGSYETAGDYMNWGKHKRFQPAEGRLLLDSQGIPKIKYGTDYHYNPVTVSQYALTMHGRYMNRPKDLKKFLAAADHLISMQHPSGAFRYPFSFEYFRKVYPPGWVSGMSQGHALSVFARAYRCTGKKRYLAAGNAALQFLIKPIQEGGTMATFSDLHPSLASYIIFEEYPVQPSSYTLNGFLFTMIGLYDWWKLSPSSETSSSALAGQYFLRCVETAKQILCYYDIGGYTAYDLRHLIYGLEPKSARTYHAVHIYLLYALYSITGDKVFKNYYRMWRSYID</sequence>